<keyword evidence="4" id="KW-1185">Reference proteome</keyword>
<dbReference type="Proteomes" id="UP000001072">
    <property type="component" value="Unassembled WGS sequence"/>
</dbReference>
<accession>F4RPI9</accession>
<name>F4RPI9_MELLP</name>
<dbReference type="KEGG" id="mlr:MELLADRAFT_107357"/>
<proteinExistence type="predicted"/>
<feature type="signal peptide" evidence="2">
    <location>
        <begin position="1"/>
        <end position="20"/>
    </location>
</feature>
<evidence type="ECO:0000256" key="2">
    <source>
        <dbReference type="SAM" id="SignalP"/>
    </source>
</evidence>
<dbReference type="GeneID" id="18923149"/>
<protein>
    <submittedName>
        <fullName evidence="3">Secreted protein</fullName>
    </submittedName>
</protein>
<evidence type="ECO:0000313" key="3">
    <source>
        <dbReference type="EMBL" id="EGG05538.1"/>
    </source>
</evidence>
<dbReference type="VEuPathDB" id="FungiDB:MELLADRAFT_107357"/>
<keyword evidence="2" id="KW-0732">Signal</keyword>
<reference evidence="4" key="1">
    <citation type="journal article" date="2011" name="Proc. Natl. Acad. Sci. U.S.A.">
        <title>Obligate biotrophy features unraveled by the genomic analysis of rust fungi.</title>
        <authorList>
            <person name="Duplessis S."/>
            <person name="Cuomo C.A."/>
            <person name="Lin Y.-C."/>
            <person name="Aerts A."/>
            <person name="Tisserant E."/>
            <person name="Veneault-Fourrey C."/>
            <person name="Joly D.L."/>
            <person name="Hacquard S."/>
            <person name="Amselem J."/>
            <person name="Cantarel B.L."/>
            <person name="Chiu R."/>
            <person name="Coutinho P.M."/>
            <person name="Feau N."/>
            <person name="Field M."/>
            <person name="Frey P."/>
            <person name="Gelhaye E."/>
            <person name="Goldberg J."/>
            <person name="Grabherr M.G."/>
            <person name="Kodira C.D."/>
            <person name="Kohler A."/>
            <person name="Kuees U."/>
            <person name="Lindquist E.A."/>
            <person name="Lucas S.M."/>
            <person name="Mago R."/>
            <person name="Mauceli E."/>
            <person name="Morin E."/>
            <person name="Murat C."/>
            <person name="Pangilinan J.L."/>
            <person name="Park R."/>
            <person name="Pearson M."/>
            <person name="Quesneville H."/>
            <person name="Rouhier N."/>
            <person name="Sakthikumar S."/>
            <person name="Salamov A.A."/>
            <person name="Schmutz J."/>
            <person name="Selles B."/>
            <person name="Shapiro H."/>
            <person name="Tanguay P."/>
            <person name="Tuskan G.A."/>
            <person name="Henrissat B."/>
            <person name="Van de Peer Y."/>
            <person name="Rouze P."/>
            <person name="Ellis J.G."/>
            <person name="Dodds P.N."/>
            <person name="Schein J.E."/>
            <person name="Zhong S."/>
            <person name="Hamelin R.C."/>
            <person name="Grigoriev I.V."/>
            <person name="Szabo L.J."/>
            <person name="Martin F."/>
        </authorList>
    </citation>
    <scope>NUCLEOTIDE SEQUENCE [LARGE SCALE GENOMIC DNA]</scope>
    <source>
        <strain evidence="4">98AG31 / pathotype 3-4-7</strain>
    </source>
</reference>
<dbReference type="HOGENOM" id="CLU_123449_0_0_1"/>
<feature type="compositionally biased region" description="Gly residues" evidence="1">
    <location>
        <begin position="128"/>
        <end position="143"/>
    </location>
</feature>
<feature type="region of interest" description="Disordered" evidence="1">
    <location>
        <begin position="128"/>
        <end position="172"/>
    </location>
</feature>
<dbReference type="AlphaFoldDB" id="F4RPI9"/>
<sequence length="204" mass="21072">MKSFTLVSGFLFGLISQNSAAITRLAEPSAGLKVVFHGALGDSATPVTWSSSSLEMQARMEEGERLALQPPPKMLESPLSAKDEESFFGPKDSLGPSKSELVQHLDVESEQYKMMRLARARILKGAGGGGGHGGGEGGGGSGGHEVASGRPNDKSDAAGTVTSTACGGGSGSGAADATFSTKLTWVLLAGNLAYLRRLFDHARF</sequence>
<evidence type="ECO:0000256" key="1">
    <source>
        <dbReference type="SAM" id="MobiDB-lite"/>
    </source>
</evidence>
<dbReference type="InParanoid" id="F4RPI9"/>
<feature type="chain" id="PRO_5003315328" evidence="2">
    <location>
        <begin position="21"/>
        <end position="204"/>
    </location>
</feature>
<dbReference type="RefSeq" id="XP_007411027.1">
    <property type="nucleotide sequence ID" value="XM_007410965.1"/>
</dbReference>
<evidence type="ECO:0000313" key="4">
    <source>
        <dbReference type="Proteomes" id="UP000001072"/>
    </source>
</evidence>
<organism evidence="4">
    <name type="scientific">Melampsora larici-populina (strain 98AG31 / pathotype 3-4-7)</name>
    <name type="common">Poplar leaf rust fungus</name>
    <dbReference type="NCBI Taxonomy" id="747676"/>
    <lineage>
        <taxon>Eukaryota</taxon>
        <taxon>Fungi</taxon>
        <taxon>Dikarya</taxon>
        <taxon>Basidiomycota</taxon>
        <taxon>Pucciniomycotina</taxon>
        <taxon>Pucciniomycetes</taxon>
        <taxon>Pucciniales</taxon>
        <taxon>Melampsoraceae</taxon>
        <taxon>Melampsora</taxon>
    </lineage>
</organism>
<gene>
    <name evidence="3" type="ORF">MELLADRAFT_107357</name>
</gene>
<dbReference type="EMBL" id="GL883112">
    <property type="protein sequence ID" value="EGG05538.1"/>
    <property type="molecule type" value="Genomic_DNA"/>
</dbReference>